<evidence type="ECO:0000313" key="4">
    <source>
        <dbReference type="Proteomes" id="UP000599523"/>
    </source>
</evidence>
<proteinExistence type="predicted"/>
<dbReference type="InterPro" id="IPR011050">
    <property type="entry name" value="Pectin_lyase_fold/virulence"/>
</dbReference>
<evidence type="ECO:0000256" key="1">
    <source>
        <dbReference type="SAM" id="MobiDB-lite"/>
    </source>
</evidence>
<gene>
    <name evidence="3" type="ORF">GPA21_02380</name>
</gene>
<dbReference type="Gene3D" id="2.160.20.10">
    <property type="entry name" value="Single-stranded right-handed beta-helix, Pectin lyase-like"/>
    <property type="match status" value="1"/>
</dbReference>
<evidence type="ECO:0000313" key="3">
    <source>
        <dbReference type="EMBL" id="NMG01822.1"/>
    </source>
</evidence>
<dbReference type="EMBL" id="WTVM01000008">
    <property type="protein sequence ID" value="NMG01822.1"/>
    <property type="molecule type" value="Genomic_DNA"/>
</dbReference>
<dbReference type="InterPro" id="IPR006626">
    <property type="entry name" value="PbH1"/>
</dbReference>
<feature type="signal peptide" evidence="2">
    <location>
        <begin position="1"/>
        <end position="22"/>
    </location>
</feature>
<feature type="region of interest" description="Disordered" evidence="1">
    <location>
        <begin position="343"/>
        <end position="371"/>
    </location>
</feature>
<keyword evidence="2" id="KW-0732">Signal</keyword>
<sequence length="371" mass="40592">MRAAIRWLLLPLGLLVAASALAQRTLFVTPDDYRQALPHLQAGDMLIFAPGEYTRGLPLRNLAGTAEAPIIITGPDSGPPAVFVGRDGQITVSLINVGHITLQHLRLEGRGTRSHGIVAEGRGRFAHDVTLQNLVITGFDAAQAFNGISTKTPAWGWVIRNNHISHVGTGLYLGNSDGRAPFVAGLIEHNHIEHTTGYNMQIKHQLPRPELPGMPTEPSRTIIRSNVFDKSAGGATGERARPNLLLGHWPLQGPGSDDIYLVEHNLFYQNPTERLFQAEGNVTAHYNELINQHGEAVTFQPHNHLPRAIDFSHNTVVGRGPAVRITRGDPGYQQRGERNQIYSESAPIGLEETSNTLHSLRTYPDSTAQPK</sequence>
<accession>A0A972J9W5</accession>
<feature type="compositionally biased region" description="Polar residues" evidence="1">
    <location>
        <begin position="352"/>
        <end position="371"/>
    </location>
</feature>
<dbReference type="SUPFAM" id="SSF51126">
    <property type="entry name" value="Pectin lyase-like"/>
    <property type="match status" value="1"/>
</dbReference>
<protein>
    <recommendedName>
        <fullName evidence="5">Right handed beta helix domain-containing protein</fullName>
    </recommendedName>
</protein>
<feature type="chain" id="PRO_5037906606" description="Right handed beta helix domain-containing protein" evidence="2">
    <location>
        <begin position="23"/>
        <end position="371"/>
    </location>
</feature>
<evidence type="ECO:0008006" key="5">
    <source>
        <dbReference type="Google" id="ProtNLM"/>
    </source>
</evidence>
<dbReference type="AlphaFoldDB" id="A0A972J9W5"/>
<reference evidence="3" key="1">
    <citation type="submission" date="2019-12" db="EMBL/GenBank/DDBJ databases">
        <title>Comparative genomics gives insights into the taxonomy of the Azoarcus-Aromatoleum group and reveals separate origins of nif in the plant-associated Azoarcus and non-plant-associated Aromatoleum sub-groups.</title>
        <authorList>
            <person name="Lafos M."/>
            <person name="Maluk M."/>
            <person name="Batista M."/>
            <person name="Junghare M."/>
            <person name="Carmona M."/>
            <person name="Faoro H."/>
            <person name="Cruz L.M."/>
            <person name="Battistoni F."/>
            <person name="De Souza E."/>
            <person name="Pedrosa F."/>
            <person name="Chen W.-M."/>
            <person name="Poole P.S."/>
            <person name="Dixon R.A."/>
            <person name="James E.K."/>
        </authorList>
    </citation>
    <scope>NUCLEOTIDE SEQUENCE</scope>
    <source>
        <strain evidence="3">NSC3</strain>
    </source>
</reference>
<dbReference type="Proteomes" id="UP000599523">
    <property type="component" value="Unassembled WGS sequence"/>
</dbReference>
<dbReference type="RefSeq" id="WP_168986615.1">
    <property type="nucleotide sequence ID" value="NZ_CAWPHM010000319.1"/>
</dbReference>
<name>A0A972J9W5_9RHOO</name>
<dbReference type="SMART" id="SM00710">
    <property type="entry name" value="PbH1"/>
    <property type="match status" value="5"/>
</dbReference>
<comment type="caution">
    <text evidence="3">The sequence shown here is derived from an EMBL/GenBank/DDBJ whole genome shotgun (WGS) entry which is preliminary data.</text>
</comment>
<dbReference type="InterPro" id="IPR012334">
    <property type="entry name" value="Pectin_lyas_fold"/>
</dbReference>
<organism evidence="3 4">
    <name type="scientific">Azoarcus taiwanensis</name>
    <dbReference type="NCBI Taxonomy" id="666964"/>
    <lineage>
        <taxon>Bacteria</taxon>
        <taxon>Pseudomonadati</taxon>
        <taxon>Pseudomonadota</taxon>
        <taxon>Betaproteobacteria</taxon>
        <taxon>Rhodocyclales</taxon>
        <taxon>Zoogloeaceae</taxon>
        <taxon>Azoarcus</taxon>
    </lineage>
</organism>
<evidence type="ECO:0000256" key="2">
    <source>
        <dbReference type="SAM" id="SignalP"/>
    </source>
</evidence>
<keyword evidence="4" id="KW-1185">Reference proteome</keyword>